<evidence type="ECO:0000313" key="5">
    <source>
        <dbReference type="EMBL" id="SFI30953.1"/>
    </source>
</evidence>
<dbReference type="EMBL" id="FORA01000001">
    <property type="protein sequence ID" value="SFI30953.1"/>
    <property type="molecule type" value="Genomic_DNA"/>
</dbReference>
<dbReference type="STRING" id="390807.SAMN04488095_0458"/>
<keyword evidence="3" id="KW-0812">Transmembrane</keyword>
<gene>
    <name evidence="5" type="ORF">SAMN04488095_0458</name>
</gene>
<reference evidence="5 6" key="1">
    <citation type="submission" date="2016-10" db="EMBL/GenBank/DDBJ databases">
        <authorList>
            <person name="de Groot N.N."/>
        </authorList>
    </citation>
    <scope>NUCLEOTIDE SEQUENCE [LARGE SCALE GENOMIC DNA]</scope>
    <source>
        <strain evidence="5 6">DSM 19073</strain>
    </source>
</reference>
<organism evidence="5 6">
    <name type="scientific">Jannaschia pohangensis</name>
    <dbReference type="NCBI Taxonomy" id="390807"/>
    <lineage>
        <taxon>Bacteria</taxon>
        <taxon>Pseudomonadati</taxon>
        <taxon>Pseudomonadota</taxon>
        <taxon>Alphaproteobacteria</taxon>
        <taxon>Rhodobacterales</taxon>
        <taxon>Roseobacteraceae</taxon>
        <taxon>Jannaschia</taxon>
    </lineage>
</organism>
<accession>A0A1I3H5K7</accession>
<dbReference type="SUPFAM" id="SSF48452">
    <property type="entry name" value="TPR-like"/>
    <property type="match status" value="1"/>
</dbReference>
<keyword evidence="3" id="KW-1133">Transmembrane helix</keyword>
<evidence type="ECO:0000313" key="6">
    <source>
        <dbReference type="Proteomes" id="UP000199110"/>
    </source>
</evidence>
<dbReference type="InterPro" id="IPR017560">
    <property type="entry name" value="Cyt_c_biogenesis_CcmI"/>
</dbReference>
<dbReference type="NCBIfam" id="TIGR03142">
    <property type="entry name" value="cytochro_ccmI"/>
    <property type="match status" value="1"/>
</dbReference>
<dbReference type="GO" id="GO:0017004">
    <property type="term" value="P:cytochrome complex assembly"/>
    <property type="evidence" value="ECO:0007669"/>
    <property type="project" value="UniProtKB-KW"/>
</dbReference>
<feature type="compositionally biased region" description="Acidic residues" evidence="2">
    <location>
        <begin position="140"/>
        <end position="150"/>
    </location>
</feature>
<feature type="transmembrane region" description="Helical" evidence="3">
    <location>
        <begin position="88"/>
        <end position="106"/>
    </location>
</feature>
<protein>
    <submittedName>
        <fullName evidence="5">Cytochrome c-type biogenesis protein CcmH</fullName>
    </submittedName>
</protein>
<feature type="chain" id="PRO_5011504366" evidence="4">
    <location>
        <begin position="20"/>
        <end position="399"/>
    </location>
</feature>
<proteinExistence type="predicted"/>
<evidence type="ECO:0000256" key="4">
    <source>
        <dbReference type="SAM" id="SignalP"/>
    </source>
</evidence>
<evidence type="ECO:0000256" key="3">
    <source>
        <dbReference type="SAM" id="Phobius"/>
    </source>
</evidence>
<evidence type="ECO:0000256" key="2">
    <source>
        <dbReference type="SAM" id="MobiDB-lite"/>
    </source>
</evidence>
<feature type="region of interest" description="Disordered" evidence="2">
    <location>
        <begin position="130"/>
        <end position="152"/>
    </location>
</feature>
<dbReference type="AlphaFoldDB" id="A0A1I3H5K7"/>
<dbReference type="OrthoDB" id="9815847at2"/>
<dbReference type="InterPro" id="IPR011990">
    <property type="entry name" value="TPR-like_helical_dom_sf"/>
</dbReference>
<feature type="signal peptide" evidence="4">
    <location>
        <begin position="1"/>
        <end position="19"/>
    </location>
</feature>
<keyword evidence="4" id="KW-0732">Signal</keyword>
<dbReference type="Gene3D" id="1.25.40.10">
    <property type="entry name" value="Tetratricopeptide repeat domain"/>
    <property type="match status" value="1"/>
</dbReference>
<dbReference type="Proteomes" id="UP000199110">
    <property type="component" value="Unassembled WGS sequence"/>
</dbReference>
<sequence length="399" mass="42472">MLFWIVAGVIMAICVAAMAAGLRGDDTDAGDAPDIAVYRDQLDELDRDAARGTLAPEEAEAARVEVARRLLSADKTERATFSTGSRNLGLALIILPVIIVSVATYMRIGAHGFPDFPLQARIERIEEARAARPGQAEAEATVEDAVDTSDPDVTSMAEQLKTVLNNRPDDLRGWRLAVQTQAGLGDLEAAWRSQNRVIAILGDDAEARDFSILTELLVLAAGGYVSPEAEEAIDATLARDPRDGTARYYQGLMYAQGGRPDRAWVIWRQLVAESTPDAPWLPLIYAQIEEVSALAGDPTRVEDLPQPRGPSAADIDAAGEMTPEDRIAMIEGMVGNLSERLASEGGPPSDWARLITSLGVLGQGAAAAQVYAEAKVVFAGDQGSLDMLAQAADQAGIAP</sequence>
<keyword evidence="6" id="KW-1185">Reference proteome</keyword>
<name>A0A1I3H5K7_9RHOB</name>
<keyword evidence="3" id="KW-0472">Membrane</keyword>
<dbReference type="RefSeq" id="WP_092776700.1">
    <property type="nucleotide sequence ID" value="NZ_FORA01000001.1"/>
</dbReference>
<keyword evidence="1" id="KW-0201">Cytochrome c-type biogenesis</keyword>
<evidence type="ECO:0000256" key="1">
    <source>
        <dbReference type="ARBA" id="ARBA00022748"/>
    </source>
</evidence>